<evidence type="ECO:0000313" key="2">
    <source>
        <dbReference type="EMBL" id="KLV05490.1"/>
    </source>
</evidence>
<accession>A0A0J1H0W1</accession>
<keyword evidence="1" id="KW-0812">Transmembrane</keyword>
<feature type="transmembrane region" description="Helical" evidence="1">
    <location>
        <begin position="7"/>
        <end position="27"/>
    </location>
</feature>
<gene>
    <name evidence="2" type="ORF">ABT56_12120</name>
</gene>
<reference evidence="2 3" key="1">
    <citation type="submission" date="2015-05" db="EMBL/GenBank/DDBJ databases">
        <title>Photobacterium galathea sp. nov.</title>
        <authorList>
            <person name="Machado H."/>
            <person name="Gram L."/>
        </authorList>
    </citation>
    <scope>NUCLEOTIDE SEQUENCE [LARGE SCALE GENOMIC DNA]</scope>
    <source>
        <strain evidence="2 3">CGMCC 1.12159</strain>
    </source>
</reference>
<comment type="caution">
    <text evidence="2">The sequence shown here is derived from an EMBL/GenBank/DDBJ whole genome shotgun (WGS) entry which is preliminary data.</text>
</comment>
<evidence type="ECO:0000256" key="1">
    <source>
        <dbReference type="SAM" id="Phobius"/>
    </source>
</evidence>
<dbReference type="EMBL" id="LDOT01000014">
    <property type="protein sequence ID" value="KLV05490.1"/>
    <property type="molecule type" value="Genomic_DNA"/>
</dbReference>
<feature type="transmembrane region" description="Helical" evidence="1">
    <location>
        <begin position="54"/>
        <end position="76"/>
    </location>
</feature>
<organism evidence="2 3">
    <name type="scientific">Photobacterium aquae</name>
    <dbReference type="NCBI Taxonomy" id="1195763"/>
    <lineage>
        <taxon>Bacteria</taxon>
        <taxon>Pseudomonadati</taxon>
        <taxon>Pseudomonadota</taxon>
        <taxon>Gammaproteobacteria</taxon>
        <taxon>Vibrionales</taxon>
        <taxon>Vibrionaceae</taxon>
        <taxon>Photobacterium</taxon>
    </lineage>
</organism>
<proteinExistence type="predicted"/>
<name>A0A0J1H0W1_9GAMM</name>
<dbReference type="PATRIC" id="fig|1195763.3.peg.2558"/>
<dbReference type="Proteomes" id="UP000036097">
    <property type="component" value="Unassembled WGS sequence"/>
</dbReference>
<protein>
    <submittedName>
        <fullName evidence="2">Membrane protein</fullName>
    </submittedName>
</protein>
<keyword evidence="1" id="KW-1133">Transmembrane helix</keyword>
<dbReference type="AlphaFoldDB" id="A0A0J1H0W1"/>
<evidence type="ECO:0000313" key="3">
    <source>
        <dbReference type="Proteomes" id="UP000036097"/>
    </source>
</evidence>
<keyword evidence="3" id="KW-1185">Reference proteome</keyword>
<keyword evidence="1" id="KW-0472">Membrane</keyword>
<sequence length="78" mass="8917">MQIGLMVTEYVLVAVGLSMLGRGIYLYGHRTRDWSGIAKMFYQRVGMLAGEYRWYQLGVSVFVLGVVVRIVNLMLWPS</sequence>